<keyword evidence="1" id="KW-0611">Plant defense</keyword>
<dbReference type="AlphaFoldDB" id="A0AA38WH45"/>
<dbReference type="Gene3D" id="1.20.5.4130">
    <property type="match status" value="1"/>
</dbReference>
<sequence length="341" mass="39025">MANADLRMFMDDLKKIIHGNHHPLLINKNPFILSKMPQFQMLYQELDSIVQTLFRIHEDHLHQLHDLEKVRDLKKRFKDVVEEAQDSIDLFLSALHFINNGVSPASDVPNTSLNRFLSALHFTNNGVSPTSDVPNTPLNRFLSALHFTNNGVSPTSNAPNTSLDLFLPALHFSNSSLNLEKVLKSIEFIKVELMTINIANMKTDSSSRIAHVKTQSVAAEARNHPKKFVQQGLDEASDSQLREMLHKKLNGRRYLIVIDDIWSIESWDELKMFFPRNNTASRILLTSRLNEVAMHVKPHGFVHSLPCLTEEESWELLKQKVFHGDECPEWLIKPGMQIAKK</sequence>
<keyword evidence="4" id="KW-1185">Reference proteome</keyword>
<gene>
    <name evidence="3" type="ORF">OSB04_016095</name>
</gene>
<organism evidence="3 4">
    <name type="scientific">Centaurea solstitialis</name>
    <name type="common">yellow star-thistle</name>
    <dbReference type="NCBI Taxonomy" id="347529"/>
    <lineage>
        <taxon>Eukaryota</taxon>
        <taxon>Viridiplantae</taxon>
        <taxon>Streptophyta</taxon>
        <taxon>Embryophyta</taxon>
        <taxon>Tracheophyta</taxon>
        <taxon>Spermatophyta</taxon>
        <taxon>Magnoliopsida</taxon>
        <taxon>eudicotyledons</taxon>
        <taxon>Gunneridae</taxon>
        <taxon>Pentapetalae</taxon>
        <taxon>asterids</taxon>
        <taxon>campanulids</taxon>
        <taxon>Asterales</taxon>
        <taxon>Asteraceae</taxon>
        <taxon>Carduoideae</taxon>
        <taxon>Cardueae</taxon>
        <taxon>Centaureinae</taxon>
        <taxon>Centaurea</taxon>
    </lineage>
</organism>
<dbReference type="PANTHER" id="PTHR36766">
    <property type="entry name" value="PLANT BROAD-SPECTRUM MILDEW RESISTANCE PROTEIN RPW8"/>
    <property type="match status" value="1"/>
</dbReference>
<dbReference type="SUPFAM" id="SSF52540">
    <property type="entry name" value="P-loop containing nucleoside triphosphate hydrolases"/>
    <property type="match status" value="1"/>
</dbReference>
<dbReference type="GO" id="GO:0043531">
    <property type="term" value="F:ADP binding"/>
    <property type="evidence" value="ECO:0007669"/>
    <property type="project" value="InterPro"/>
</dbReference>
<dbReference type="EMBL" id="JARYMX010000004">
    <property type="protein sequence ID" value="KAJ9552050.1"/>
    <property type="molecule type" value="Genomic_DNA"/>
</dbReference>
<dbReference type="Gene3D" id="3.40.50.300">
    <property type="entry name" value="P-loop containing nucleotide triphosphate hydrolases"/>
    <property type="match status" value="1"/>
</dbReference>
<name>A0AA38WH45_9ASTR</name>
<dbReference type="Pfam" id="PF00931">
    <property type="entry name" value="NB-ARC"/>
    <property type="match status" value="1"/>
</dbReference>
<feature type="domain" description="NB-ARC" evidence="2">
    <location>
        <begin position="231"/>
        <end position="325"/>
    </location>
</feature>
<dbReference type="InterPro" id="IPR002182">
    <property type="entry name" value="NB-ARC"/>
</dbReference>
<accession>A0AA38WH45</accession>
<evidence type="ECO:0000313" key="4">
    <source>
        <dbReference type="Proteomes" id="UP001172457"/>
    </source>
</evidence>
<evidence type="ECO:0000256" key="1">
    <source>
        <dbReference type="ARBA" id="ARBA00022821"/>
    </source>
</evidence>
<reference evidence="3" key="1">
    <citation type="submission" date="2023-03" db="EMBL/GenBank/DDBJ databases">
        <title>Chromosome-scale reference genome and RAD-based genetic map of yellow starthistle (Centaurea solstitialis) reveal putative structural variation and QTLs associated with invader traits.</title>
        <authorList>
            <person name="Reatini B."/>
            <person name="Cang F.A."/>
            <person name="Jiang Q."/>
            <person name="Mckibben M.T.W."/>
            <person name="Barker M.S."/>
            <person name="Rieseberg L.H."/>
            <person name="Dlugosch K.M."/>
        </authorList>
    </citation>
    <scope>NUCLEOTIDE SEQUENCE</scope>
    <source>
        <strain evidence="3">CAN-66</strain>
        <tissue evidence="3">Leaf</tissue>
    </source>
</reference>
<comment type="caution">
    <text evidence="3">The sequence shown here is derived from an EMBL/GenBank/DDBJ whole genome shotgun (WGS) entry which is preliminary data.</text>
</comment>
<dbReference type="PANTHER" id="PTHR36766:SF40">
    <property type="entry name" value="DISEASE RESISTANCE PROTEIN RGA3"/>
    <property type="match status" value="1"/>
</dbReference>
<proteinExistence type="predicted"/>
<evidence type="ECO:0000313" key="3">
    <source>
        <dbReference type="EMBL" id="KAJ9552050.1"/>
    </source>
</evidence>
<dbReference type="Proteomes" id="UP001172457">
    <property type="component" value="Chromosome 4"/>
</dbReference>
<dbReference type="InterPro" id="IPR027417">
    <property type="entry name" value="P-loop_NTPase"/>
</dbReference>
<evidence type="ECO:0000259" key="2">
    <source>
        <dbReference type="Pfam" id="PF00931"/>
    </source>
</evidence>
<dbReference type="GO" id="GO:0006952">
    <property type="term" value="P:defense response"/>
    <property type="evidence" value="ECO:0007669"/>
    <property type="project" value="UniProtKB-KW"/>
</dbReference>
<protein>
    <recommendedName>
        <fullName evidence="2">NB-ARC domain-containing protein</fullName>
    </recommendedName>
</protein>